<sequence length="153" mass="16009">MAQGSEDLAARASSQDGERLYFHASAVSVEGKGALILGPSGSGKSSLALALMSLGARLIADDGVWVEAARLQRPEAAPTLIEARGIGLLHAGPLCQSAPLALVVDLSRPEPARLPERRWGTIHGRKVELILAAGRTTLAPALCQLLRYGRADV</sequence>
<dbReference type="Proteomes" id="UP000825009">
    <property type="component" value="Chromosome"/>
</dbReference>
<dbReference type="AlphaFoldDB" id="A0A8F6YCZ3"/>
<dbReference type="RefSeq" id="WP_219002528.1">
    <property type="nucleotide sequence ID" value="NZ_CP079194.1"/>
</dbReference>
<dbReference type="InterPro" id="IPR011104">
    <property type="entry name" value="Hpr_kin/Pase_C"/>
</dbReference>
<evidence type="ECO:0000313" key="3">
    <source>
        <dbReference type="Proteomes" id="UP000825009"/>
    </source>
</evidence>
<dbReference type="EMBL" id="CP079194">
    <property type="protein sequence ID" value="QXT39697.1"/>
    <property type="molecule type" value="Genomic_DNA"/>
</dbReference>
<name>A0A8F6YCZ3_9RHOB</name>
<dbReference type="CDD" id="cd01918">
    <property type="entry name" value="HprK_C"/>
    <property type="match status" value="1"/>
</dbReference>
<keyword evidence="3" id="KW-1185">Reference proteome</keyword>
<feature type="domain" description="HPr kinase/phosphorylase C-terminal" evidence="1">
    <location>
        <begin position="19"/>
        <end position="90"/>
    </location>
</feature>
<keyword evidence="2" id="KW-0808">Transferase</keyword>
<dbReference type="GO" id="GO:0005524">
    <property type="term" value="F:ATP binding"/>
    <property type="evidence" value="ECO:0007669"/>
    <property type="project" value="InterPro"/>
</dbReference>
<accession>A0A8F6YCZ3</accession>
<gene>
    <name evidence="2" type="ORF">KYE46_00085</name>
</gene>
<evidence type="ECO:0000259" key="1">
    <source>
        <dbReference type="Pfam" id="PF07475"/>
    </source>
</evidence>
<evidence type="ECO:0000313" key="2">
    <source>
        <dbReference type="EMBL" id="QXT39697.1"/>
    </source>
</evidence>
<dbReference type="KEGG" id="gce:KYE46_00085"/>
<organism evidence="2 3">
    <name type="scientific">Gymnodinialimonas ceratoperidinii</name>
    <dbReference type="NCBI Taxonomy" id="2856823"/>
    <lineage>
        <taxon>Bacteria</taxon>
        <taxon>Pseudomonadati</taxon>
        <taxon>Pseudomonadota</taxon>
        <taxon>Alphaproteobacteria</taxon>
        <taxon>Rhodobacterales</taxon>
        <taxon>Paracoccaceae</taxon>
        <taxon>Gymnodinialimonas</taxon>
    </lineage>
</organism>
<keyword evidence="2" id="KW-0418">Kinase</keyword>
<dbReference type="Pfam" id="PF07475">
    <property type="entry name" value="Hpr_kinase_C"/>
    <property type="match status" value="1"/>
</dbReference>
<dbReference type="GO" id="GO:0006109">
    <property type="term" value="P:regulation of carbohydrate metabolic process"/>
    <property type="evidence" value="ECO:0007669"/>
    <property type="project" value="InterPro"/>
</dbReference>
<proteinExistence type="predicted"/>
<protein>
    <submittedName>
        <fullName evidence="2">HPr kinase/phosphatase C-terminal domain-containing protein</fullName>
    </submittedName>
</protein>
<reference evidence="2 3" key="1">
    <citation type="submission" date="2021-07" db="EMBL/GenBank/DDBJ databases">
        <title>A novel Jannaschia species isolated from marine dinoflagellate Ceratoperidinium margalefii.</title>
        <authorList>
            <person name="Jiang Y."/>
            <person name="Li Z."/>
        </authorList>
    </citation>
    <scope>NUCLEOTIDE SEQUENCE [LARGE SCALE GENOMIC DNA]</scope>
    <source>
        <strain evidence="2 3">J12C1-MA-4</strain>
    </source>
</reference>
<dbReference type="GO" id="GO:0000155">
    <property type="term" value="F:phosphorelay sensor kinase activity"/>
    <property type="evidence" value="ECO:0007669"/>
    <property type="project" value="InterPro"/>
</dbReference>